<dbReference type="EMBL" id="QUZK01000052">
    <property type="protein sequence ID" value="RFF29079.1"/>
    <property type="molecule type" value="Genomic_DNA"/>
</dbReference>
<comment type="caution">
    <text evidence="2">The sequence shown here is derived from an EMBL/GenBank/DDBJ whole genome shotgun (WGS) entry which is preliminary data.</text>
</comment>
<dbReference type="RefSeq" id="WP_116651885.1">
    <property type="nucleotide sequence ID" value="NZ_QUZK01000052.1"/>
</dbReference>
<reference evidence="2 3" key="1">
    <citation type="submission" date="2018-08" db="EMBL/GenBank/DDBJ databases">
        <title>Wenzhouxiangella salilacus sp. nov., a novel bacterium isolated from a saline lake in Xinjiang Province, China.</title>
        <authorList>
            <person name="Han S."/>
        </authorList>
    </citation>
    <scope>NUCLEOTIDE SEQUENCE [LARGE SCALE GENOMIC DNA]</scope>
    <source>
        <strain evidence="2 3">XDB06</strain>
    </source>
</reference>
<evidence type="ECO:0000313" key="2">
    <source>
        <dbReference type="EMBL" id="RFF29079.1"/>
    </source>
</evidence>
<evidence type="ECO:0000313" key="3">
    <source>
        <dbReference type="Proteomes" id="UP000260351"/>
    </source>
</evidence>
<evidence type="ECO:0000256" key="1">
    <source>
        <dbReference type="SAM" id="MobiDB-lite"/>
    </source>
</evidence>
<gene>
    <name evidence="2" type="ORF">DZC52_14585</name>
</gene>
<organism evidence="2 3">
    <name type="scientific">Wenzhouxiangella sediminis</name>
    <dbReference type="NCBI Taxonomy" id="1792836"/>
    <lineage>
        <taxon>Bacteria</taxon>
        <taxon>Pseudomonadati</taxon>
        <taxon>Pseudomonadota</taxon>
        <taxon>Gammaproteobacteria</taxon>
        <taxon>Chromatiales</taxon>
        <taxon>Wenzhouxiangellaceae</taxon>
        <taxon>Wenzhouxiangella</taxon>
    </lineage>
</organism>
<proteinExistence type="predicted"/>
<protein>
    <submittedName>
        <fullName evidence="2">Uncharacterized protein</fullName>
    </submittedName>
</protein>
<accession>A0A3E1K4X2</accession>
<keyword evidence="3" id="KW-1185">Reference proteome</keyword>
<dbReference type="OrthoDB" id="6194710at2"/>
<sequence length="363" mass="40192">MNESVHHIRLLAGLEIQPGESPRRTLDRHRAEQLAGHLATDLQRVVPSVDSCMLVLGASLFEPFELMRPGFPAWCALEDLAQSTLRERGFEPRILAIGSHRSQMPHEQLQPPAESPQGQFIALPMTLLCPAEQADSLKEQLEEALFERGSIDPPARALLAEAAGVDTVHGQLLTLADLVALQHVQLDSAGLGGFWPVVEQTLVEGDRDHQHELPAGLTARWDARTRRIELPFTSLDQFDGEPDDYALWLRAFRTLTTLLDSHGIAWQAHPAGPVVFDEDYSAMIESTGATGHPDGITVHHHPDIGLVAWTVVEDGRMMHIYPLRPESANRVMRDLAARGLTRFDATDQLHTDPETGRLRPAET</sequence>
<feature type="region of interest" description="Disordered" evidence="1">
    <location>
        <begin position="344"/>
        <end position="363"/>
    </location>
</feature>
<dbReference type="AlphaFoldDB" id="A0A3E1K4X2"/>
<dbReference type="Proteomes" id="UP000260351">
    <property type="component" value="Unassembled WGS sequence"/>
</dbReference>
<name>A0A3E1K4X2_9GAMM</name>